<accession>A0A316UE09</accession>
<feature type="signal peptide" evidence="2">
    <location>
        <begin position="1"/>
        <end position="21"/>
    </location>
</feature>
<feature type="compositionally biased region" description="Low complexity" evidence="1">
    <location>
        <begin position="107"/>
        <end position="121"/>
    </location>
</feature>
<keyword evidence="2" id="KW-0732">Signal</keyword>
<sequence length="167" mass="18482">MRIALSIVSLQLSTLFLSAAASPGRHIPKQISSSERLRLLVPRSRDSDPADRNPFGLPYTYEGHRRVYRTDILRETGQQPKWLQEKEASKKRMEALKMRQEEHRAGHVSGSPSGHHGVGSSQSKRPYVSALREKATSSAKGAVKAGKGVIRSAKGALRKGFCFMKNC</sequence>
<dbReference type="EMBL" id="KZ819321">
    <property type="protein sequence ID" value="PWN23497.1"/>
    <property type="molecule type" value="Genomic_DNA"/>
</dbReference>
<evidence type="ECO:0000256" key="1">
    <source>
        <dbReference type="SAM" id="MobiDB-lite"/>
    </source>
</evidence>
<feature type="region of interest" description="Disordered" evidence="1">
    <location>
        <begin position="79"/>
        <end position="123"/>
    </location>
</feature>
<evidence type="ECO:0000313" key="4">
    <source>
        <dbReference type="Proteomes" id="UP000245942"/>
    </source>
</evidence>
<dbReference type="RefSeq" id="XP_025350657.1">
    <property type="nucleotide sequence ID" value="XM_025493939.1"/>
</dbReference>
<evidence type="ECO:0000313" key="3">
    <source>
        <dbReference type="EMBL" id="PWN23497.1"/>
    </source>
</evidence>
<feature type="compositionally biased region" description="Basic and acidic residues" evidence="1">
    <location>
        <begin position="83"/>
        <end position="105"/>
    </location>
</feature>
<reference evidence="3 4" key="1">
    <citation type="journal article" date="2018" name="Mol. Biol. Evol.">
        <title>Broad Genomic Sampling Reveals a Smut Pathogenic Ancestry of the Fungal Clade Ustilaginomycotina.</title>
        <authorList>
            <person name="Kijpornyongpan T."/>
            <person name="Mondo S.J."/>
            <person name="Barry K."/>
            <person name="Sandor L."/>
            <person name="Lee J."/>
            <person name="Lipzen A."/>
            <person name="Pangilinan J."/>
            <person name="LaButti K."/>
            <person name="Hainaut M."/>
            <person name="Henrissat B."/>
            <person name="Grigoriev I.V."/>
            <person name="Spatafora J.W."/>
            <person name="Aime M.C."/>
        </authorList>
    </citation>
    <scope>NUCLEOTIDE SEQUENCE [LARGE SCALE GENOMIC DNA]</scope>
    <source>
        <strain evidence="3 4">MCA 4718</strain>
    </source>
</reference>
<gene>
    <name evidence="3" type="ORF">BCV69DRAFT_295828</name>
</gene>
<dbReference type="AlphaFoldDB" id="A0A316UE09"/>
<name>A0A316UE09_9BASI</name>
<organism evidence="3 4">
    <name type="scientific">Pseudomicrostroma glucosiphilum</name>
    <dbReference type="NCBI Taxonomy" id="1684307"/>
    <lineage>
        <taxon>Eukaryota</taxon>
        <taxon>Fungi</taxon>
        <taxon>Dikarya</taxon>
        <taxon>Basidiomycota</taxon>
        <taxon>Ustilaginomycotina</taxon>
        <taxon>Exobasidiomycetes</taxon>
        <taxon>Microstromatales</taxon>
        <taxon>Microstromatales incertae sedis</taxon>
        <taxon>Pseudomicrostroma</taxon>
    </lineage>
</organism>
<evidence type="ECO:0000256" key="2">
    <source>
        <dbReference type="SAM" id="SignalP"/>
    </source>
</evidence>
<keyword evidence="4" id="KW-1185">Reference proteome</keyword>
<protein>
    <submittedName>
        <fullName evidence="3">Uncharacterized protein</fullName>
    </submittedName>
</protein>
<dbReference type="GeneID" id="37015673"/>
<proteinExistence type="predicted"/>
<feature type="chain" id="PRO_5016374227" evidence="2">
    <location>
        <begin position="22"/>
        <end position="167"/>
    </location>
</feature>
<dbReference type="Proteomes" id="UP000245942">
    <property type="component" value="Unassembled WGS sequence"/>
</dbReference>